<dbReference type="RefSeq" id="WP_398719149.1">
    <property type="nucleotide sequence ID" value="NZ_JBIRWE010000010.1"/>
</dbReference>
<keyword evidence="2" id="KW-0472">Membrane</keyword>
<dbReference type="Pfam" id="PF13803">
    <property type="entry name" value="DUF4184"/>
    <property type="match status" value="1"/>
</dbReference>
<evidence type="ECO:0000313" key="3">
    <source>
        <dbReference type="EMBL" id="MFI1966577.1"/>
    </source>
</evidence>
<gene>
    <name evidence="3" type="ORF">ACH429_21110</name>
</gene>
<evidence type="ECO:0000313" key="4">
    <source>
        <dbReference type="Proteomes" id="UP001611548"/>
    </source>
</evidence>
<keyword evidence="4" id="KW-1185">Reference proteome</keyword>
<proteinExistence type="predicted"/>
<accession>A0ABW7UVG6</accession>
<dbReference type="InterPro" id="IPR025238">
    <property type="entry name" value="DUF4184"/>
</dbReference>
<feature type="transmembrane region" description="Helical" evidence="2">
    <location>
        <begin position="69"/>
        <end position="89"/>
    </location>
</feature>
<dbReference type="EMBL" id="JBIRWE010000010">
    <property type="protein sequence ID" value="MFI1966577.1"/>
    <property type="molecule type" value="Genomic_DNA"/>
</dbReference>
<keyword evidence="2" id="KW-1133">Transmembrane helix</keyword>
<feature type="transmembrane region" description="Helical" evidence="2">
    <location>
        <begin position="202"/>
        <end position="220"/>
    </location>
</feature>
<sequence length="295" mass="30575">MPFTLSHAAAVLPGIRGDGTGRGPLVASALVAGSFAPDLTYFADSVVPGAMEFGAFTHAPLGVLTVDPLVAALSVGAWLLLREPLLALVPRAWRGRAYGLVRGRPWRGRAVPPLLGWFWLSAVLGAVTHVVWDAFTHHGRWGTRLLPGLNETVAGLPLSSYAQYGSSALALPALAVFAAAGLRRLPRNAAVPAAVPVLSRRVRASAVGLLGLCALAGAVHRCVRAYPAIMAVADPSPLDFIPTALFGAGAGLALGLAVYAAAVRIRRRVHPESPPVDQEPDTSGQGPGTRVSVRG</sequence>
<organism evidence="3 4">
    <name type="scientific">Streptomyces pathocidini</name>
    <dbReference type="NCBI Taxonomy" id="1650571"/>
    <lineage>
        <taxon>Bacteria</taxon>
        <taxon>Bacillati</taxon>
        <taxon>Actinomycetota</taxon>
        <taxon>Actinomycetes</taxon>
        <taxon>Kitasatosporales</taxon>
        <taxon>Streptomycetaceae</taxon>
        <taxon>Streptomyces</taxon>
    </lineage>
</organism>
<feature type="transmembrane region" description="Helical" evidence="2">
    <location>
        <begin position="240"/>
        <end position="262"/>
    </location>
</feature>
<dbReference type="Proteomes" id="UP001611548">
    <property type="component" value="Unassembled WGS sequence"/>
</dbReference>
<feature type="transmembrane region" description="Helical" evidence="2">
    <location>
        <begin position="110"/>
        <end position="132"/>
    </location>
</feature>
<feature type="region of interest" description="Disordered" evidence="1">
    <location>
        <begin position="271"/>
        <end position="295"/>
    </location>
</feature>
<keyword evidence="2" id="KW-0812">Transmembrane</keyword>
<evidence type="ECO:0000256" key="1">
    <source>
        <dbReference type="SAM" id="MobiDB-lite"/>
    </source>
</evidence>
<protein>
    <submittedName>
        <fullName evidence="3">DUF4184 family protein</fullName>
    </submittedName>
</protein>
<reference evidence="3 4" key="1">
    <citation type="submission" date="2024-10" db="EMBL/GenBank/DDBJ databases">
        <title>The Natural Products Discovery Center: Release of the First 8490 Sequenced Strains for Exploring Actinobacteria Biosynthetic Diversity.</title>
        <authorList>
            <person name="Kalkreuter E."/>
            <person name="Kautsar S.A."/>
            <person name="Yang D."/>
            <person name="Bader C.D."/>
            <person name="Teijaro C.N."/>
            <person name="Fluegel L."/>
            <person name="Davis C.M."/>
            <person name="Simpson J.R."/>
            <person name="Lauterbach L."/>
            <person name="Steele A.D."/>
            <person name="Gui C."/>
            <person name="Meng S."/>
            <person name="Li G."/>
            <person name="Viehrig K."/>
            <person name="Ye F."/>
            <person name="Su P."/>
            <person name="Kiefer A.F."/>
            <person name="Nichols A."/>
            <person name="Cepeda A.J."/>
            <person name="Yan W."/>
            <person name="Fan B."/>
            <person name="Jiang Y."/>
            <person name="Adhikari A."/>
            <person name="Zheng C.-J."/>
            <person name="Schuster L."/>
            <person name="Cowan T.M."/>
            <person name="Smanski M.J."/>
            <person name="Chevrette M.G."/>
            <person name="De Carvalho L.P.S."/>
            <person name="Shen B."/>
        </authorList>
    </citation>
    <scope>NUCLEOTIDE SEQUENCE [LARGE SCALE GENOMIC DNA]</scope>
    <source>
        <strain evidence="3 4">NPDC020327</strain>
    </source>
</reference>
<feature type="transmembrane region" description="Helical" evidence="2">
    <location>
        <begin position="161"/>
        <end position="182"/>
    </location>
</feature>
<comment type="caution">
    <text evidence="3">The sequence shown here is derived from an EMBL/GenBank/DDBJ whole genome shotgun (WGS) entry which is preliminary data.</text>
</comment>
<name>A0ABW7UVG6_9ACTN</name>
<evidence type="ECO:0000256" key="2">
    <source>
        <dbReference type="SAM" id="Phobius"/>
    </source>
</evidence>